<dbReference type="EMBL" id="JAHQIW010002083">
    <property type="protein sequence ID" value="KAJ1354435.1"/>
    <property type="molecule type" value="Genomic_DNA"/>
</dbReference>
<evidence type="ECO:0000313" key="3">
    <source>
        <dbReference type="EMBL" id="KAJ1369960.1"/>
    </source>
</evidence>
<name>A0AAD5M9A9_PARTN</name>
<protein>
    <submittedName>
        <fullName evidence="2">Uncharacterized protein</fullName>
    </submittedName>
</protein>
<organism evidence="2 4">
    <name type="scientific">Parelaphostrongylus tenuis</name>
    <name type="common">Meningeal worm</name>
    <dbReference type="NCBI Taxonomy" id="148309"/>
    <lineage>
        <taxon>Eukaryota</taxon>
        <taxon>Metazoa</taxon>
        <taxon>Ecdysozoa</taxon>
        <taxon>Nematoda</taxon>
        <taxon>Chromadorea</taxon>
        <taxon>Rhabditida</taxon>
        <taxon>Rhabditina</taxon>
        <taxon>Rhabditomorpha</taxon>
        <taxon>Strongyloidea</taxon>
        <taxon>Metastrongylidae</taxon>
        <taxon>Parelaphostrongylus</taxon>
    </lineage>
</organism>
<dbReference type="Proteomes" id="UP001196413">
    <property type="component" value="Unassembled WGS sequence"/>
</dbReference>
<evidence type="ECO:0000313" key="2">
    <source>
        <dbReference type="EMBL" id="KAJ1354435.1"/>
    </source>
</evidence>
<accession>A0AAD5M9A9</accession>
<evidence type="ECO:0000313" key="4">
    <source>
        <dbReference type="Proteomes" id="UP001196413"/>
    </source>
</evidence>
<feature type="compositionally biased region" description="Polar residues" evidence="1">
    <location>
        <begin position="31"/>
        <end position="42"/>
    </location>
</feature>
<comment type="caution">
    <text evidence="2">The sequence shown here is derived from an EMBL/GenBank/DDBJ whole genome shotgun (WGS) entry which is preliminary data.</text>
</comment>
<reference evidence="2" key="1">
    <citation type="submission" date="2021-06" db="EMBL/GenBank/DDBJ databases">
        <title>Parelaphostrongylus tenuis whole genome reference sequence.</title>
        <authorList>
            <person name="Garwood T.J."/>
            <person name="Larsen P.A."/>
            <person name="Fountain-Jones N.M."/>
            <person name="Garbe J.R."/>
            <person name="Macchietto M.G."/>
            <person name="Kania S.A."/>
            <person name="Gerhold R.W."/>
            <person name="Richards J.E."/>
            <person name="Wolf T.M."/>
        </authorList>
    </citation>
    <scope>NUCLEOTIDE SEQUENCE</scope>
    <source>
        <strain evidence="2">MNPRO001-30</strain>
        <tissue evidence="2">Meninges</tissue>
    </source>
</reference>
<proteinExistence type="predicted"/>
<keyword evidence="4" id="KW-1185">Reference proteome</keyword>
<gene>
    <name evidence="2" type="ORF">KIN20_011369</name>
    <name evidence="3" type="ORF">KIN20_031579</name>
</gene>
<feature type="region of interest" description="Disordered" evidence="1">
    <location>
        <begin position="22"/>
        <end position="42"/>
    </location>
</feature>
<evidence type="ECO:0000256" key="1">
    <source>
        <dbReference type="SAM" id="MobiDB-lite"/>
    </source>
</evidence>
<dbReference type="AlphaFoldDB" id="A0AAD5M9A9"/>
<sequence length="85" mass="9787">MMLSESLKRGRPTRLLLHAKGKNGSAVGARSSHSTINGTTGKPASYRLPPYNHVYVRKHFFSHEDSSLKQLYWVFFLTIFYRRTS</sequence>
<dbReference type="EMBL" id="JAHQIW010006709">
    <property type="protein sequence ID" value="KAJ1369960.1"/>
    <property type="molecule type" value="Genomic_DNA"/>
</dbReference>